<dbReference type="EMBL" id="GBRH01278219">
    <property type="protein sequence ID" value="JAD19676.1"/>
    <property type="molecule type" value="Transcribed_RNA"/>
</dbReference>
<evidence type="ECO:0000313" key="1">
    <source>
        <dbReference type="EMBL" id="JAD19676.1"/>
    </source>
</evidence>
<reference evidence="1" key="1">
    <citation type="submission" date="2014-09" db="EMBL/GenBank/DDBJ databases">
        <authorList>
            <person name="Magalhaes I.L.F."/>
            <person name="Oliveira U."/>
            <person name="Santos F.R."/>
            <person name="Vidigal T.H.D.A."/>
            <person name="Brescovit A.D."/>
            <person name="Santos A.J."/>
        </authorList>
    </citation>
    <scope>NUCLEOTIDE SEQUENCE</scope>
    <source>
        <tissue evidence="1">Shoot tissue taken approximately 20 cm above the soil surface</tissue>
    </source>
</reference>
<reference evidence="1" key="2">
    <citation type="journal article" date="2015" name="Data Brief">
        <title>Shoot transcriptome of the giant reed, Arundo donax.</title>
        <authorList>
            <person name="Barrero R.A."/>
            <person name="Guerrero F.D."/>
            <person name="Moolhuijzen P."/>
            <person name="Goolsby J.A."/>
            <person name="Tidwell J."/>
            <person name="Bellgard S.E."/>
            <person name="Bellgard M.I."/>
        </authorList>
    </citation>
    <scope>NUCLEOTIDE SEQUENCE</scope>
    <source>
        <tissue evidence="1">Shoot tissue taken approximately 20 cm above the soil surface</tissue>
    </source>
</reference>
<proteinExistence type="predicted"/>
<sequence>MTMLPRREQGSCR</sequence>
<accession>A0A0A8Y0Z9</accession>
<organism evidence="1">
    <name type="scientific">Arundo donax</name>
    <name type="common">Giant reed</name>
    <name type="synonym">Donax arundinaceus</name>
    <dbReference type="NCBI Taxonomy" id="35708"/>
    <lineage>
        <taxon>Eukaryota</taxon>
        <taxon>Viridiplantae</taxon>
        <taxon>Streptophyta</taxon>
        <taxon>Embryophyta</taxon>
        <taxon>Tracheophyta</taxon>
        <taxon>Spermatophyta</taxon>
        <taxon>Magnoliopsida</taxon>
        <taxon>Liliopsida</taxon>
        <taxon>Poales</taxon>
        <taxon>Poaceae</taxon>
        <taxon>PACMAD clade</taxon>
        <taxon>Arundinoideae</taxon>
        <taxon>Arundineae</taxon>
        <taxon>Arundo</taxon>
    </lineage>
</organism>
<protein>
    <submittedName>
        <fullName evidence="1">Uncharacterized protein</fullName>
    </submittedName>
</protein>
<name>A0A0A8Y0Z9_ARUDO</name>